<feature type="transmembrane region" description="Helical" evidence="1">
    <location>
        <begin position="33"/>
        <end position="52"/>
    </location>
</feature>
<reference evidence="2 3" key="1">
    <citation type="submission" date="2018-05" db="EMBL/GenBank/DDBJ databases">
        <authorList>
            <person name="Goeker M."/>
            <person name="Huntemann M."/>
            <person name="Clum A."/>
            <person name="Pillay M."/>
            <person name="Palaniappan K."/>
            <person name="Varghese N."/>
            <person name="Mikhailova N."/>
            <person name="Stamatis D."/>
            <person name="Reddy T."/>
            <person name="Daum C."/>
            <person name="Shapiro N."/>
            <person name="Ivanova N."/>
            <person name="Kyrpides N."/>
            <person name="Woyke T."/>
        </authorList>
    </citation>
    <scope>NUCLEOTIDE SEQUENCE [LARGE SCALE GENOMIC DNA]</scope>
    <source>
        <strain evidence="2 3">DSM 26524</strain>
    </source>
</reference>
<feature type="transmembrane region" description="Helical" evidence="1">
    <location>
        <begin position="129"/>
        <end position="151"/>
    </location>
</feature>
<proteinExistence type="predicted"/>
<evidence type="ECO:0000313" key="2">
    <source>
        <dbReference type="EMBL" id="PWJ78277.1"/>
    </source>
</evidence>
<feature type="transmembrane region" description="Helical" evidence="1">
    <location>
        <begin position="101"/>
        <end position="117"/>
    </location>
</feature>
<keyword evidence="1" id="KW-1133">Transmembrane helix</keyword>
<keyword evidence="1" id="KW-0472">Membrane</keyword>
<feature type="transmembrane region" description="Helical" evidence="1">
    <location>
        <begin position="260"/>
        <end position="281"/>
    </location>
</feature>
<feature type="transmembrane region" description="Helical" evidence="1">
    <location>
        <begin position="171"/>
        <end position="190"/>
    </location>
</feature>
<name>A0AB73T8X9_9FIRM</name>
<accession>A0AB73T8X9</accession>
<evidence type="ECO:0000256" key="1">
    <source>
        <dbReference type="SAM" id="Phobius"/>
    </source>
</evidence>
<protein>
    <recommendedName>
        <fullName evidence="4">DUF2975 domain-containing protein</fullName>
    </recommendedName>
</protein>
<gene>
    <name evidence="2" type="ORF">C7383_102413</name>
</gene>
<dbReference type="Proteomes" id="UP000245412">
    <property type="component" value="Unassembled WGS sequence"/>
</dbReference>
<keyword evidence="3" id="KW-1185">Reference proteome</keyword>
<feature type="transmembrane region" description="Helical" evidence="1">
    <location>
        <begin position="230"/>
        <end position="254"/>
    </location>
</feature>
<comment type="caution">
    <text evidence="2">The sequence shown here is derived from an EMBL/GenBank/DDBJ whole genome shotgun (WGS) entry which is preliminary data.</text>
</comment>
<feature type="transmembrane region" description="Helical" evidence="1">
    <location>
        <begin position="64"/>
        <end position="81"/>
    </location>
</feature>
<dbReference type="RefSeq" id="WP_109625204.1">
    <property type="nucleotide sequence ID" value="NZ_JANKBI010000005.1"/>
</dbReference>
<dbReference type="AlphaFoldDB" id="A0AB73T8X9"/>
<evidence type="ECO:0008006" key="4">
    <source>
        <dbReference type="Google" id="ProtNLM"/>
    </source>
</evidence>
<keyword evidence="1" id="KW-0812">Transmembrane</keyword>
<sequence length="294" mass="31376">MGESIFTKAVTFPLEQTGRILRALSLSGGLGNAAAWVIFFILGIAPAGYLVFRAVKKRAGAPDLLMAVLSVILTGGLYLFINPSYFQVLTPMAGLEEAGKYITGTAFYSVGFGYLILRTVRSSKARGVAGLKAVLAVIIALLAAKVLFIGLPDTAALIKKISMSNTGAGQAELAITVFFQWFGFGVRTLSDGMDIAVLVMGMKLLDELAEDRYTEAPCRASKRLEKTCRAAVTVTVAGCIILNMAQLLAGRYLLKADYTVQIPLVSIAVIMAVMLGAGYLAEGKEIKEENDLFI</sequence>
<dbReference type="EMBL" id="QGGY01000002">
    <property type="protein sequence ID" value="PWJ78277.1"/>
    <property type="molecule type" value="Genomic_DNA"/>
</dbReference>
<organism evidence="2 3">
    <name type="scientific">Murimonas intestini</name>
    <dbReference type="NCBI Taxonomy" id="1337051"/>
    <lineage>
        <taxon>Bacteria</taxon>
        <taxon>Bacillati</taxon>
        <taxon>Bacillota</taxon>
        <taxon>Clostridia</taxon>
        <taxon>Lachnospirales</taxon>
        <taxon>Lachnospiraceae</taxon>
        <taxon>Murimonas</taxon>
    </lineage>
</organism>
<evidence type="ECO:0000313" key="3">
    <source>
        <dbReference type="Proteomes" id="UP000245412"/>
    </source>
</evidence>